<dbReference type="Proteomes" id="UP000076722">
    <property type="component" value="Unassembled WGS sequence"/>
</dbReference>
<keyword evidence="2" id="KW-0812">Transmembrane</keyword>
<keyword evidence="5" id="KW-1185">Reference proteome</keyword>
<feature type="transmembrane region" description="Helical" evidence="2">
    <location>
        <begin position="428"/>
        <end position="446"/>
    </location>
</feature>
<accession>A0A164PR12</accession>
<evidence type="ECO:0000313" key="4">
    <source>
        <dbReference type="EMBL" id="KZS88956.1"/>
    </source>
</evidence>
<proteinExistence type="predicted"/>
<reference evidence="4 5" key="1">
    <citation type="journal article" date="2016" name="Mol. Biol. Evol.">
        <title>Comparative Genomics of Early-Diverging Mushroom-Forming Fungi Provides Insights into the Origins of Lignocellulose Decay Capabilities.</title>
        <authorList>
            <person name="Nagy L.G."/>
            <person name="Riley R."/>
            <person name="Tritt A."/>
            <person name="Adam C."/>
            <person name="Daum C."/>
            <person name="Floudas D."/>
            <person name="Sun H."/>
            <person name="Yadav J.S."/>
            <person name="Pangilinan J."/>
            <person name="Larsson K.H."/>
            <person name="Matsuura K."/>
            <person name="Barry K."/>
            <person name="Labutti K."/>
            <person name="Kuo R."/>
            <person name="Ohm R.A."/>
            <person name="Bhattacharya S.S."/>
            <person name="Shirouzu T."/>
            <person name="Yoshinaga Y."/>
            <person name="Martin F.M."/>
            <person name="Grigoriev I.V."/>
            <person name="Hibbett D.S."/>
        </authorList>
    </citation>
    <scope>NUCLEOTIDE SEQUENCE [LARGE SCALE GENOMIC DNA]</scope>
    <source>
        <strain evidence="4 5">HHB9708</strain>
    </source>
</reference>
<feature type="region of interest" description="Disordered" evidence="1">
    <location>
        <begin position="1"/>
        <end position="23"/>
    </location>
</feature>
<organism evidence="4 5">
    <name type="scientific">Sistotremastrum niveocremeum HHB9708</name>
    <dbReference type="NCBI Taxonomy" id="1314777"/>
    <lineage>
        <taxon>Eukaryota</taxon>
        <taxon>Fungi</taxon>
        <taxon>Dikarya</taxon>
        <taxon>Basidiomycota</taxon>
        <taxon>Agaricomycotina</taxon>
        <taxon>Agaricomycetes</taxon>
        <taxon>Sistotremastrales</taxon>
        <taxon>Sistotremastraceae</taxon>
        <taxon>Sertulicium</taxon>
        <taxon>Sertulicium niveocremeum</taxon>
    </lineage>
</organism>
<evidence type="ECO:0000256" key="2">
    <source>
        <dbReference type="SAM" id="Phobius"/>
    </source>
</evidence>
<feature type="region of interest" description="Disordered" evidence="1">
    <location>
        <begin position="800"/>
        <end position="897"/>
    </location>
</feature>
<feature type="transmembrane region" description="Helical" evidence="2">
    <location>
        <begin position="314"/>
        <end position="339"/>
    </location>
</feature>
<feature type="domain" description="DUF6535" evidence="3">
    <location>
        <begin position="186"/>
        <end position="340"/>
    </location>
</feature>
<dbReference type="AlphaFoldDB" id="A0A164PR12"/>
<feature type="transmembrane region" description="Helical" evidence="2">
    <location>
        <begin position="359"/>
        <end position="380"/>
    </location>
</feature>
<feature type="compositionally biased region" description="Pro residues" evidence="1">
    <location>
        <begin position="816"/>
        <end position="826"/>
    </location>
</feature>
<dbReference type="Pfam" id="PF20153">
    <property type="entry name" value="DUF6535"/>
    <property type="match status" value="1"/>
</dbReference>
<dbReference type="EMBL" id="KV419431">
    <property type="protein sequence ID" value="KZS88956.1"/>
    <property type="molecule type" value="Genomic_DNA"/>
</dbReference>
<evidence type="ECO:0000313" key="5">
    <source>
        <dbReference type="Proteomes" id="UP000076722"/>
    </source>
</evidence>
<name>A0A164PR12_9AGAM</name>
<feature type="compositionally biased region" description="Polar residues" evidence="1">
    <location>
        <begin position="1"/>
        <end position="10"/>
    </location>
</feature>
<gene>
    <name evidence="4" type="ORF">SISNIDRAFT_489612</name>
</gene>
<dbReference type="InterPro" id="IPR045338">
    <property type="entry name" value="DUF6535"/>
</dbReference>
<evidence type="ECO:0000256" key="1">
    <source>
        <dbReference type="SAM" id="MobiDB-lite"/>
    </source>
</evidence>
<feature type="compositionally biased region" description="Low complexity" evidence="1">
    <location>
        <begin position="800"/>
        <end position="815"/>
    </location>
</feature>
<dbReference type="STRING" id="1314777.A0A164PR12"/>
<feature type="transmembrane region" description="Helical" evidence="2">
    <location>
        <begin position="208"/>
        <end position="227"/>
    </location>
</feature>
<feature type="transmembrane region" description="Helical" evidence="2">
    <location>
        <begin position="259"/>
        <end position="278"/>
    </location>
</feature>
<keyword evidence="2" id="KW-1133">Transmembrane helix</keyword>
<sequence length="897" mass="100774">MSTFPQTVPFSSELRESEDAPPNAIETPSGAVLNADPFDTPIFRQLVSLVKEQNARSEIHHKSFQEQKEAILDIRRAVENLGRQMNGKGKGVVKDFQEEADVEMSGGRPSSVQMGGDLKMESPRSPVNETLQRLSTVIETVKDTLGNMKDTLLDHGKKFDILIRDAIKDDQPYDQKELDDESTCTALFEMAMTKTKEEVDEWIKRMDVSLVFIALFSAVLTAFVVPATQNLFPSSNNTPGNPTDLPPPLPKVSAENVCVSYYLALILAILDAVLSVLGRQWMSKLTNRPEGGTYKERLLRHLERERLAKRWLRYLVEGLHVILLWSIGLFVSGLLYQLWNLSGSFEDRAPRLLATWCLGLLLSLSILGVVLGATLHALIYEASPFGGPFSRLIFLAAKRMAGFFEPWMERIEDAAKRLDNRCKNRRRLFRNILPFLGRLIAGPLWLSSQLVDVWRLELELDDEEKLLTTYMGLIAEASDPKLLERAVGSFSYVEWFKSGDGMADQLKKTWNRLTATDTSVRVRETLRARMDQFVKYHHEKSTVITWEQIRVLANACPLADRFTAEVYSASFKADNADLRPLSLLPFEESVAQVLCSYNHKGELGDRTEIFFLAESHCVDLLRMGREDDVTRILSHVDRLDLIYSFTQSPRGVWPSVVEFIVKDRKHEILRKINEFVKEVDESKLDSFSLSRVFSVLVSPPPTDLDLCPHIDYLSRHPRWATWDQTSDAIIAYLNSFPLSQFSDPTTVRRFLQRCVDNEFRDEDGYQRSMDDDTRARARDLLAELDSLSFPLTVAIASASISPASPSPSLSHAPTPNDAPQPSPLPSPSAHSPAPAPAHVDLDTVPSADPDSAIPMLTLNHPPPMIASSKSESEPSIALDSQAVFDQSPALENAHKED</sequence>
<keyword evidence="2" id="KW-0472">Membrane</keyword>
<protein>
    <recommendedName>
        <fullName evidence="3">DUF6535 domain-containing protein</fullName>
    </recommendedName>
</protein>
<evidence type="ECO:0000259" key="3">
    <source>
        <dbReference type="Pfam" id="PF20153"/>
    </source>
</evidence>
<feature type="region of interest" description="Disordered" evidence="1">
    <location>
        <begin position="101"/>
        <end position="126"/>
    </location>
</feature>